<dbReference type="Pfam" id="PF12675">
    <property type="entry name" value="DUF3795"/>
    <property type="match status" value="1"/>
</dbReference>
<dbReference type="RefSeq" id="WP_015518010.1">
    <property type="nucleotide sequence ID" value="NZ_CABIYH010000019.1"/>
</dbReference>
<proteinExistence type="predicted"/>
<dbReference type="GeneID" id="96228135"/>
<protein>
    <submittedName>
        <fullName evidence="1">Protein of uncharacterized function (DUF3795)</fullName>
    </submittedName>
</protein>
<accession>A0A173V375</accession>
<dbReference type="EMBL" id="CYXZ01000019">
    <property type="protein sequence ID" value="CUN21454.1"/>
    <property type="molecule type" value="Genomic_DNA"/>
</dbReference>
<dbReference type="InterPro" id="IPR024227">
    <property type="entry name" value="DUF3795"/>
</dbReference>
<name>A0A173V375_9FIRM</name>
<gene>
    <name evidence="1" type="ORF">ERS852572_02527</name>
</gene>
<evidence type="ECO:0000313" key="2">
    <source>
        <dbReference type="Proteomes" id="UP000095350"/>
    </source>
</evidence>
<organism evidence="1 2">
    <name type="scientific">Roseburia intestinalis</name>
    <dbReference type="NCBI Taxonomy" id="166486"/>
    <lineage>
        <taxon>Bacteria</taxon>
        <taxon>Bacillati</taxon>
        <taxon>Bacillota</taxon>
        <taxon>Clostridia</taxon>
        <taxon>Lachnospirales</taxon>
        <taxon>Lachnospiraceae</taxon>
        <taxon>Roseburia</taxon>
    </lineage>
</organism>
<dbReference type="AlphaFoldDB" id="A0A173V375"/>
<dbReference type="STRING" id="166486.ERS852572_02527"/>
<reference evidence="1 2" key="1">
    <citation type="submission" date="2015-09" db="EMBL/GenBank/DDBJ databases">
        <authorList>
            <consortium name="Pathogen Informatics"/>
        </authorList>
    </citation>
    <scope>NUCLEOTIDE SEQUENCE [LARGE SCALE GENOMIC DNA]</scope>
    <source>
        <strain evidence="1 2">2789STDY5834960</strain>
    </source>
</reference>
<dbReference type="PaxDb" id="166486-ERS852572_02527"/>
<evidence type="ECO:0000313" key="1">
    <source>
        <dbReference type="EMBL" id="CUN21454.1"/>
    </source>
</evidence>
<sequence>MKDMIGYCGLDCEKCDAYIATVNDDQALREKTAKLWAELNNAPILPEHINCEGCRMNGAKTVFCDSLCGIRKCALNKGVSTCGDCPDLETCPTVGAILENNPAALDNLKG</sequence>
<dbReference type="OrthoDB" id="9803966at2"/>
<dbReference type="Proteomes" id="UP000095350">
    <property type="component" value="Unassembled WGS sequence"/>
</dbReference>